<reference evidence="3" key="1">
    <citation type="journal article" date="2014" name="BMC Genomics">
        <title>Genome sequencing of two Neorhizobium galegae strains reveals a noeT gene responsible for the unusual acetylation of the nodulation factors.</title>
        <authorList>
            <person name="Osterman J."/>
            <person name="Marsh J."/>
            <person name="Laine P.K."/>
            <person name="Zeng Z."/>
            <person name="Alatalo E."/>
            <person name="Sullivan J.T."/>
            <person name="Young J.P."/>
            <person name="Thomas-Oates J."/>
            <person name="Paulin L."/>
            <person name="Lindstrom K."/>
        </authorList>
    </citation>
    <scope>NUCLEOTIDE SEQUENCE [LARGE SCALE GENOMIC DNA]</scope>
    <source>
        <strain evidence="3">HAMBI 540</strain>
    </source>
</reference>
<keyword evidence="3" id="KW-1185">Reference proteome</keyword>
<evidence type="ECO:0000256" key="1">
    <source>
        <dbReference type="SAM" id="Coils"/>
    </source>
</evidence>
<dbReference type="OrthoDB" id="9778236at2"/>
<dbReference type="PATRIC" id="fig|1028800.3.peg.308"/>
<dbReference type="RefSeq" id="WP_038583884.1">
    <property type="nucleotide sequence ID" value="NZ_HG938353.1"/>
</dbReference>
<dbReference type="EMBL" id="HG938353">
    <property type="protein sequence ID" value="CDN46497.1"/>
    <property type="molecule type" value="Genomic_DNA"/>
</dbReference>
<dbReference type="Proteomes" id="UP000028181">
    <property type="component" value="Chromosome I"/>
</dbReference>
<dbReference type="AlphaFoldDB" id="A0A068SK54"/>
<sequence length="356" mass="38185">MNRIAKAAIIVAVVGAAGYFGWRYQQDLRAERAMQGIASGNGRIEAVEIDVAARTAGRLSDILVKEGNFVKAGAIVARMDIEQLVAQKREAEAQLARAKIAIETAKSLVVQRQAEKEAAAATVSQNEVQLQSARKRLARSEQMSRSGSVSEQLLDDDRARVEGGVATVAAAKANLAATDAAIGAARSQVVDAEASVEAVQATVARIDADLRDSELKAPRDGRVQYLVAQPGEVVAAGGRVLNILDVGDVYMTFFLPTEEAGRTPIGGEARIVLDAAPQYVIPARISFVSDVAQFTPKTVETEEERQKLMFRLRARVSPELLQKYIAQVKTGLPGRTYVKLDPAAEWPAALSQPITP</sequence>
<organism evidence="2 3">
    <name type="scientific">Neorhizobium galegae bv. orientalis str. HAMBI 540</name>
    <dbReference type="NCBI Taxonomy" id="1028800"/>
    <lineage>
        <taxon>Bacteria</taxon>
        <taxon>Pseudomonadati</taxon>
        <taxon>Pseudomonadota</taxon>
        <taxon>Alphaproteobacteria</taxon>
        <taxon>Hyphomicrobiales</taxon>
        <taxon>Rhizobiaceae</taxon>
        <taxon>Rhizobium/Agrobacterium group</taxon>
        <taxon>Neorhizobium</taxon>
    </lineage>
</organism>
<proteinExistence type="predicted"/>
<dbReference type="eggNOG" id="COG0845">
    <property type="taxonomic scope" value="Bacteria"/>
</dbReference>
<protein>
    <submittedName>
        <fullName evidence="2">Gram-negative bacterial RTX secretion protein D</fullName>
    </submittedName>
</protein>
<evidence type="ECO:0000313" key="2">
    <source>
        <dbReference type="EMBL" id="CDN46497.1"/>
    </source>
</evidence>
<feature type="coiled-coil region" evidence="1">
    <location>
        <begin position="74"/>
        <end position="143"/>
    </location>
</feature>
<dbReference type="Gene3D" id="1.10.287.470">
    <property type="entry name" value="Helix hairpin bin"/>
    <property type="match status" value="3"/>
</dbReference>
<dbReference type="Gene3D" id="2.40.30.170">
    <property type="match status" value="1"/>
</dbReference>
<dbReference type="KEGG" id="ngg:RG540_CH03030"/>
<dbReference type="GO" id="GO:0005886">
    <property type="term" value="C:plasma membrane"/>
    <property type="evidence" value="ECO:0007669"/>
    <property type="project" value="TreeGrafter"/>
</dbReference>
<gene>
    <name evidence="2" type="ORF">RG540_CH03030</name>
</gene>
<dbReference type="HOGENOM" id="CLU_018816_6_0_5"/>
<dbReference type="PANTHER" id="PTHR30438">
    <property type="entry name" value="36 KDA ANTIGEN-RELATED"/>
    <property type="match status" value="1"/>
</dbReference>
<evidence type="ECO:0000313" key="3">
    <source>
        <dbReference type="Proteomes" id="UP000028181"/>
    </source>
</evidence>
<dbReference type="SUPFAM" id="SSF111369">
    <property type="entry name" value="HlyD-like secretion proteins"/>
    <property type="match status" value="3"/>
</dbReference>
<dbReference type="GeneID" id="24258521"/>
<dbReference type="Gene3D" id="2.40.50.100">
    <property type="match status" value="2"/>
</dbReference>
<keyword evidence="1" id="KW-0175">Coiled coil</keyword>
<accession>A0A068SK54</accession>
<name>A0A068SK54_NEOGA</name>
<dbReference type="PANTHER" id="PTHR30438:SF2">
    <property type="entry name" value="MEMBRANE PROTEIN"/>
    <property type="match status" value="1"/>
</dbReference>